<evidence type="ECO:0000256" key="1">
    <source>
        <dbReference type="SAM" id="Phobius"/>
    </source>
</evidence>
<dbReference type="EMBL" id="BAAAVV010000002">
    <property type="protein sequence ID" value="GAA3161851.1"/>
    <property type="molecule type" value="Genomic_DNA"/>
</dbReference>
<keyword evidence="1" id="KW-0472">Membrane</keyword>
<feature type="transmembrane region" description="Helical" evidence="1">
    <location>
        <begin position="34"/>
        <end position="52"/>
    </location>
</feature>
<keyword evidence="1" id="KW-1133">Transmembrane helix</keyword>
<keyword evidence="3" id="KW-1185">Reference proteome</keyword>
<evidence type="ECO:0000313" key="2">
    <source>
        <dbReference type="EMBL" id="GAA3161851.1"/>
    </source>
</evidence>
<accession>A0ABP6NZS5</accession>
<sequence length="176" mass="16902">MSAGMNVAVLVVLGLTAAGGLVLTARGERLRTPWGAVGLAALLAVAGALAWAGGDASDGLAEGAAVAAVLAAIAAGGPVATGVLRVADPRAVGVTGGPQDPDILRGGAWIGVLERATVAAALLAGSAEGLVVLAAVKGLGRYAELRAPAAAERFILGTLASGLWAAACVGVALLLR</sequence>
<dbReference type="Proteomes" id="UP001499924">
    <property type="component" value="Unassembled WGS sequence"/>
</dbReference>
<dbReference type="RefSeq" id="WP_344687743.1">
    <property type="nucleotide sequence ID" value="NZ_BAAAVV010000002.1"/>
</dbReference>
<feature type="transmembrane region" description="Helical" evidence="1">
    <location>
        <begin position="154"/>
        <end position="175"/>
    </location>
</feature>
<feature type="transmembrane region" description="Helical" evidence="1">
    <location>
        <begin position="64"/>
        <end position="87"/>
    </location>
</feature>
<protein>
    <recommendedName>
        <fullName evidence="4">Sap, sulfolipid-1-addressing protein</fullName>
    </recommendedName>
</protein>
<feature type="transmembrane region" description="Helical" evidence="1">
    <location>
        <begin position="107"/>
        <end position="133"/>
    </location>
</feature>
<gene>
    <name evidence="2" type="ORF">GCM10010531_11950</name>
</gene>
<keyword evidence="1" id="KW-0812">Transmembrane</keyword>
<evidence type="ECO:0000313" key="3">
    <source>
        <dbReference type="Proteomes" id="UP001499924"/>
    </source>
</evidence>
<proteinExistence type="predicted"/>
<evidence type="ECO:0008006" key="4">
    <source>
        <dbReference type="Google" id="ProtNLM"/>
    </source>
</evidence>
<comment type="caution">
    <text evidence="2">The sequence shown here is derived from an EMBL/GenBank/DDBJ whole genome shotgun (WGS) entry which is preliminary data.</text>
</comment>
<organism evidence="2 3">
    <name type="scientific">Blastococcus jejuensis</name>
    <dbReference type="NCBI Taxonomy" id="351224"/>
    <lineage>
        <taxon>Bacteria</taxon>
        <taxon>Bacillati</taxon>
        <taxon>Actinomycetota</taxon>
        <taxon>Actinomycetes</taxon>
        <taxon>Geodermatophilales</taxon>
        <taxon>Geodermatophilaceae</taxon>
        <taxon>Blastococcus</taxon>
    </lineage>
</organism>
<name>A0ABP6NZS5_9ACTN</name>
<reference evidence="3" key="1">
    <citation type="journal article" date="2019" name="Int. J. Syst. Evol. Microbiol.">
        <title>The Global Catalogue of Microorganisms (GCM) 10K type strain sequencing project: providing services to taxonomists for standard genome sequencing and annotation.</title>
        <authorList>
            <consortium name="The Broad Institute Genomics Platform"/>
            <consortium name="The Broad Institute Genome Sequencing Center for Infectious Disease"/>
            <person name="Wu L."/>
            <person name="Ma J."/>
        </authorList>
    </citation>
    <scope>NUCLEOTIDE SEQUENCE [LARGE SCALE GENOMIC DNA]</scope>
    <source>
        <strain evidence="3">JCM 15614</strain>
    </source>
</reference>